<dbReference type="EMBL" id="MDBS01000032">
    <property type="protein sequence ID" value="PMP28175.1"/>
    <property type="molecule type" value="Genomic_DNA"/>
</dbReference>
<protein>
    <submittedName>
        <fullName evidence="1">Uncharacterized protein</fullName>
    </submittedName>
</protein>
<reference evidence="1" key="1">
    <citation type="submission" date="2016-07" db="EMBL/GenBank/DDBJ databases">
        <authorList>
            <person name="Kauffman K."/>
            <person name="Arevalo P."/>
            <person name="Polz M.F."/>
        </authorList>
    </citation>
    <scope>NUCLEOTIDE SEQUENCE</scope>
    <source>
        <strain evidence="1">10N.222.46.E12</strain>
    </source>
</reference>
<dbReference type="AlphaFoldDB" id="A0A7Z1MHV4"/>
<reference evidence="1" key="2">
    <citation type="journal article" date="2018" name="Nature">
        <title>A major lineage of non-tailed dsDNA viruses as unrecognized killers of marine bacteria.</title>
        <authorList>
            <person name="Kauffman K.M."/>
            <person name="Hussain F.A."/>
            <person name="Yang J."/>
            <person name="Arevalo P."/>
            <person name="Brown J.M."/>
            <person name="Chang W.K."/>
            <person name="VanInsberghe D."/>
            <person name="Elsherbini J."/>
            <person name="Sharma R.S."/>
            <person name="Cutler M.B."/>
            <person name="Kelly L."/>
            <person name="Polz M.F."/>
        </authorList>
    </citation>
    <scope>NUCLEOTIDE SEQUENCE</scope>
    <source>
        <strain evidence="1">10N.222.46.E12</strain>
    </source>
</reference>
<dbReference type="RefSeq" id="WP_154723765.1">
    <property type="nucleotide sequence ID" value="NZ_CP170591.1"/>
</dbReference>
<gene>
    <name evidence="1" type="ORF">BCS90_20245</name>
</gene>
<accession>A0A7Z1MHV4</accession>
<comment type="caution">
    <text evidence="1">The sequence shown here is derived from an EMBL/GenBank/DDBJ whole genome shotgun (WGS) entry which is preliminary data.</text>
</comment>
<sequence>MTNLLLIISVVIATLVLQKTIAYLRNAKEKSNKEKALKLLKANGYEPELYLATIGTDDPQLRDALDQFAFTGHVIKNRHGAIIGGVVPKAKPGLTKPSLKLVVSND</sequence>
<proteinExistence type="predicted"/>
<organism evidence="1">
    <name type="scientific">Vibrio cyclitrophicus</name>
    <dbReference type="NCBI Taxonomy" id="47951"/>
    <lineage>
        <taxon>Bacteria</taxon>
        <taxon>Pseudomonadati</taxon>
        <taxon>Pseudomonadota</taxon>
        <taxon>Gammaproteobacteria</taxon>
        <taxon>Vibrionales</taxon>
        <taxon>Vibrionaceae</taxon>
        <taxon>Vibrio</taxon>
    </lineage>
</organism>
<evidence type="ECO:0000313" key="1">
    <source>
        <dbReference type="EMBL" id="PMP28175.1"/>
    </source>
</evidence>
<name>A0A7Z1MHV4_9VIBR</name>